<dbReference type="InterPro" id="IPR039517">
    <property type="entry name" value="C6orf106_UBA-like"/>
</dbReference>
<feature type="domain" description="UBX" evidence="3">
    <location>
        <begin position="348"/>
        <end position="425"/>
    </location>
</feature>
<dbReference type="SMART" id="SM00166">
    <property type="entry name" value="UBX"/>
    <property type="match status" value="1"/>
</dbReference>
<proteinExistence type="predicted"/>
<dbReference type="CDD" id="cd01770">
    <property type="entry name" value="UBX_UBXN2"/>
    <property type="match status" value="1"/>
</dbReference>
<dbReference type="InterPro" id="IPR036241">
    <property type="entry name" value="NSFL1C_SEP_dom_sf"/>
</dbReference>
<dbReference type="Pfam" id="PF14555">
    <property type="entry name" value="UBA_4"/>
    <property type="match status" value="1"/>
</dbReference>
<dbReference type="GO" id="GO:0005829">
    <property type="term" value="C:cytosol"/>
    <property type="evidence" value="ECO:0007669"/>
    <property type="project" value="TreeGrafter"/>
</dbReference>
<dbReference type="GO" id="GO:0043130">
    <property type="term" value="F:ubiquitin binding"/>
    <property type="evidence" value="ECO:0007669"/>
    <property type="project" value="TreeGrafter"/>
</dbReference>
<evidence type="ECO:0000313" key="6">
    <source>
        <dbReference type="Proteomes" id="UP001168098"/>
    </source>
</evidence>
<dbReference type="PROSITE" id="PS50033">
    <property type="entry name" value="UBX"/>
    <property type="match status" value="1"/>
</dbReference>
<dbReference type="Proteomes" id="UP001168098">
    <property type="component" value="Unassembled WGS sequence"/>
</dbReference>
<feature type="region of interest" description="Disordered" evidence="2">
    <location>
        <begin position="299"/>
        <end position="334"/>
    </location>
</feature>
<evidence type="ECO:0000259" key="4">
    <source>
        <dbReference type="PROSITE" id="PS51399"/>
    </source>
</evidence>
<dbReference type="Gene3D" id="3.10.20.90">
    <property type="entry name" value="Phosphatidylinositol 3-kinase Catalytic Subunit, Chain A, domain 1"/>
    <property type="match status" value="1"/>
</dbReference>
<sequence length="426" mass="45569">MDDGAKEAKENESRLIDAFLEISSSARSVAVFFLESHNWDLDAALSAFLDNDSAHRSPSPAPAPAPAHSPSPSHSPSASASASASPSQSQSQSEDQSSPSRSRSPSPGPTRPRDPYQLRSRKAMASSASGRKVPPRGRGGIRTLSDLNRTAGDGSDSDSDGQEYYTGGEKSGMLVQDPSSANDVDAIFNQAGQAGAVQRPIDHLPPSSSSKSFTGMGRLLSGETVSSTPQPPASITHNIIFWSNGFTVDDGPLRRLDDPENASFLESIKKSEWPEEFEPADRRTAVNVNLVRKNEKFIEPEKPHPPFQGVGRTLGGSSSNNPAGPDPTVPATSLNTAPAPSMGLVVDETLPLTSIQLRLADGTRMISRFNYHHTVRDIRNFIDASRSSGPRDYQLQTVGFPPKQLTDLDQTIEQAGLASSVVIQKF</sequence>
<accession>A0AA38ZDQ8</accession>
<name>A0AA38ZDQ8_VITRO</name>
<feature type="region of interest" description="Disordered" evidence="2">
    <location>
        <begin position="51"/>
        <end position="179"/>
    </location>
</feature>
<dbReference type="InterPro" id="IPR029071">
    <property type="entry name" value="Ubiquitin-like_domsf"/>
</dbReference>
<feature type="compositionally biased region" description="Pro residues" evidence="2">
    <location>
        <begin position="59"/>
        <end position="69"/>
    </location>
</feature>
<dbReference type="GO" id="GO:0043161">
    <property type="term" value="P:proteasome-mediated ubiquitin-dependent protein catabolic process"/>
    <property type="evidence" value="ECO:0007669"/>
    <property type="project" value="TreeGrafter"/>
</dbReference>
<dbReference type="AlphaFoldDB" id="A0AA38ZDQ8"/>
<keyword evidence="1" id="KW-0833">Ubl conjugation pathway</keyword>
<keyword evidence="6" id="KW-1185">Reference proteome</keyword>
<dbReference type="FunFam" id="3.30.420.210:FF:000005">
    <property type="entry name" value="Plant UBX domain-containing protein 4"/>
    <property type="match status" value="1"/>
</dbReference>
<feature type="region of interest" description="Disordered" evidence="2">
    <location>
        <begin position="197"/>
        <end position="231"/>
    </location>
</feature>
<dbReference type="EMBL" id="JARBHA010000012">
    <property type="protein sequence ID" value="KAJ9686504.1"/>
    <property type="molecule type" value="Genomic_DNA"/>
</dbReference>
<dbReference type="SUPFAM" id="SSF54236">
    <property type="entry name" value="Ubiquitin-like"/>
    <property type="match status" value="1"/>
</dbReference>
<dbReference type="GO" id="GO:0000045">
    <property type="term" value="P:autophagosome assembly"/>
    <property type="evidence" value="ECO:0007669"/>
    <property type="project" value="TreeGrafter"/>
</dbReference>
<evidence type="ECO:0000256" key="2">
    <source>
        <dbReference type="SAM" id="MobiDB-lite"/>
    </source>
</evidence>
<dbReference type="GO" id="GO:0005634">
    <property type="term" value="C:nucleus"/>
    <property type="evidence" value="ECO:0007669"/>
    <property type="project" value="TreeGrafter"/>
</dbReference>
<reference evidence="5 6" key="1">
    <citation type="journal article" date="2023" name="BMC Biotechnol.">
        <title>Vitis rotundifolia cv Carlos genome sequencing.</title>
        <authorList>
            <person name="Huff M."/>
            <person name="Hulse-Kemp A."/>
            <person name="Scheffler B."/>
            <person name="Youngblood R."/>
            <person name="Simpson S."/>
            <person name="Babiker E."/>
            <person name="Staton M."/>
        </authorList>
    </citation>
    <scope>NUCLEOTIDE SEQUENCE [LARGE SCALE GENOMIC DNA]</scope>
    <source>
        <tissue evidence="5">Leaf</tissue>
    </source>
</reference>
<evidence type="ECO:0000259" key="3">
    <source>
        <dbReference type="PROSITE" id="PS50033"/>
    </source>
</evidence>
<dbReference type="InterPro" id="IPR001012">
    <property type="entry name" value="UBX_dom"/>
</dbReference>
<dbReference type="GO" id="GO:0031468">
    <property type="term" value="P:nuclear membrane reassembly"/>
    <property type="evidence" value="ECO:0007669"/>
    <property type="project" value="TreeGrafter"/>
</dbReference>
<feature type="compositionally biased region" description="Low complexity" evidence="2">
    <location>
        <begin position="70"/>
        <end position="105"/>
    </location>
</feature>
<feature type="domain" description="SEP" evidence="4">
    <location>
        <begin position="234"/>
        <end position="298"/>
    </location>
</feature>
<dbReference type="SUPFAM" id="SSF46934">
    <property type="entry name" value="UBA-like"/>
    <property type="match status" value="1"/>
</dbReference>
<dbReference type="PANTHER" id="PTHR23333">
    <property type="entry name" value="UBX DOMAIN CONTAINING PROTEIN"/>
    <property type="match status" value="1"/>
</dbReference>
<dbReference type="SUPFAM" id="SSF102848">
    <property type="entry name" value="NSFL1 (p97 ATPase) cofactor p47, SEP domain"/>
    <property type="match status" value="1"/>
</dbReference>
<dbReference type="PANTHER" id="PTHR23333:SF20">
    <property type="entry name" value="NSFL1 COFACTOR P47"/>
    <property type="match status" value="1"/>
</dbReference>
<evidence type="ECO:0000313" key="5">
    <source>
        <dbReference type="EMBL" id="KAJ9686504.1"/>
    </source>
</evidence>
<organism evidence="5 6">
    <name type="scientific">Vitis rotundifolia</name>
    <name type="common">Muscadine grape</name>
    <dbReference type="NCBI Taxonomy" id="103349"/>
    <lineage>
        <taxon>Eukaryota</taxon>
        <taxon>Viridiplantae</taxon>
        <taxon>Streptophyta</taxon>
        <taxon>Embryophyta</taxon>
        <taxon>Tracheophyta</taxon>
        <taxon>Spermatophyta</taxon>
        <taxon>Magnoliopsida</taxon>
        <taxon>eudicotyledons</taxon>
        <taxon>Gunneridae</taxon>
        <taxon>Pentapetalae</taxon>
        <taxon>rosids</taxon>
        <taxon>Vitales</taxon>
        <taxon>Vitaceae</taxon>
        <taxon>Viteae</taxon>
        <taxon>Vitis</taxon>
    </lineage>
</organism>
<dbReference type="GO" id="GO:0051117">
    <property type="term" value="F:ATPase binding"/>
    <property type="evidence" value="ECO:0007669"/>
    <property type="project" value="UniProtKB-ARBA"/>
</dbReference>
<dbReference type="Pfam" id="PF00789">
    <property type="entry name" value="UBX"/>
    <property type="match status" value="1"/>
</dbReference>
<evidence type="ECO:0000256" key="1">
    <source>
        <dbReference type="ARBA" id="ARBA00022786"/>
    </source>
</evidence>
<dbReference type="Gene3D" id="3.30.420.210">
    <property type="entry name" value="SEP domain"/>
    <property type="match status" value="1"/>
</dbReference>
<dbReference type="PROSITE" id="PS51399">
    <property type="entry name" value="SEP"/>
    <property type="match status" value="1"/>
</dbReference>
<dbReference type="GO" id="GO:0061025">
    <property type="term" value="P:membrane fusion"/>
    <property type="evidence" value="ECO:0007669"/>
    <property type="project" value="TreeGrafter"/>
</dbReference>
<dbReference type="Gene3D" id="1.10.8.10">
    <property type="entry name" value="DNA helicase RuvA subunit, C-terminal domain"/>
    <property type="match status" value="1"/>
</dbReference>
<dbReference type="InterPro" id="IPR012989">
    <property type="entry name" value="SEP_domain"/>
</dbReference>
<dbReference type="GO" id="GO:0007030">
    <property type="term" value="P:Golgi organization"/>
    <property type="evidence" value="ECO:0007669"/>
    <property type="project" value="TreeGrafter"/>
</dbReference>
<gene>
    <name evidence="5" type="ORF">PVL29_015415</name>
</gene>
<dbReference type="SMART" id="SM00553">
    <property type="entry name" value="SEP"/>
    <property type="match status" value="1"/>
</dbReference>
<protein>
    <recommendedName>
        <fullName evidence="7">Plant UBX domain-containing protein 4</fullName>
    </recommendedName>
</protein>
<dbReference type="FunFam" id="3.10.20.90:FF:000179">
    <property type="entry name" value="Plant UBX domain-containing protein 4"/>
    <property type="match status" value="1"/>
</dbReference>
<dbReference type="InterPro" id="IPR009060">
    <property type="entry name" value="UBA-like_sf"/>
</dbReference>
<dbReference type="Pfam" id="PF08059">
    <property type="entry name" value="SEP"/>
    <property type="match status" value="1"/>
</dbReference>
<comment type="caution">
    <text evidence="5">The sequence shown here is derived from an EMBL/GenBank/DDBJ whole genome shotgun (WGS) entry which is preliminary data.</text>
</comment>
<dbReference type="CDD" id="cd14349">
    <property type="entry name" value="UBA_CF106"/>
    <property type="match status" value="1"/>
</dbReference>
<evidence type="ECO:0008006" key="7">
    <source>
        <dbReference type="Google" id="ProtNLM"/>
    </source>
</evidence>